<proteinExistence type="predicted"/>
<organism evidence="1">
    <name type="scientific">Collimonas fungivorans</name>
    <dbReference type="NCBI Taxonomy" id="158899"/>
    <lineage>
        <taxon>Bacteria</taxon>
        <taxon>Pseudomonadati</taxon>
        <taxon>Pseudomonadota</taxon>
        <taxon>Betaproteobacteria</taxon>
        <taxon>Burkholderiales</taxon>
        <taxon>Oxalobacteraceae</taxon>
        <taxon>Collimonas</taxon>
    </lineage>
</organism>
<evidence type="ECO:0000313" key="2">
    <source>
        <dbReference type="Proteomes" id="UP000072421"/>
    </source>
</evidence>
<sequence>MRVMWAGKSFSVSSKKVVDEKLETPHNLISLLLTNKTICWCRELKCW</sequence>
<dbReference type="Proteomes" id="UP000072421">
    <property type="component" value="Chromosome"/>
</dbReference>
<dbReference type="PATRIC" id="fig|158899.10.peg.4823"/>
<gene>
    <name evidence="1" type="ORF">CFter6_4891</name>
</gene>
<evidence type="ECO:0000313" key="1">
    <source>
        <dbReference type="EMBL" id="AMO97465.1"/>
    </source>
</evidence>
<reference evidence="1 2" key="1">
    <citation type="submission" date="2015-11" db="EMBL/GenBank/DDBJ databases">
        <title>Exploring the genomic traits of fungus-feeding bacterial genus Collimonas.</title>
        <authorList>
            <person name="Song C."/>
            <person name="Schmidt R."/>
            <person name="de Jager V."/>
            <person name="Krzyzanowska D."/>
            <person name="Jongedijk E."/>
            <person name="Cankar K."/>
            <person name="Beekwilder J."/>
            <person name="van Veen A."/>
            <person name="de Boer W."/>
            <person name="van Veen J.A."/>
            <person name="Garbeva P."/>
        </authorList>
    </citation>
    <scope>NUCLEOTIDE SEQUENCE [LARGE SCALE GENOMIC DNA]</scope>
    <source>
        <strain evidence="1 2">Ter6</strain>
    </source>
</reference>
<protein>
    <submittedName>
        <fullName evidence="1">Uncharacterized protein</fullName>
    </submittedName>
</protein>
<dbReference type="EMBL" id="CP013232">
    <property type="protein sequence ID" value="AMO97465.1"/>
    <property type="molecule type" value="Genomic_DNA"/>
</dbReference>
<accession>A0A127PIC7</accession>
<name>A0A127PIC7_9BURK</name>
<dbReference type="AlphaFoldDB" id="A0A127PIC7"/>